<name>A0ABV3ELG9_9ACTN</name>
<dbReference type="EMBL" id="JBEZNA010000010">
    <property type="protein sequence ID" value="MEU9577010.1"/>
    <property type="molecule type" value="Genomic_DNA"/>
</dbReference>
<proteinExistence type="predicted"/>
<evidence type="ECO:0008006" key="4">
    <source>
        <dbReference type="Google" id="ProtNLM"/>
    </source>
</evidence>
<dbReference type="RefSeq" id="WP_359269802.1">
    <property type="nucleotide sequence ID" value="NZ_JBEZNA010000010.1"/>
</dbReference>
<evidence type="ECO:0000313" key="2">
    <source>
        <dbReference type="EMBL" id="MEU9577010.1"/>
    </source>
</evidence>
<comment type="caution">
    <text evidence="2">The sequence shown here is derived from an EMBL/GenBank/DDBJ whole genome shotgun (WGS) entry which is preliminary data.</text>
</comment>
<feature type="transmembrane region" description="Helical" evidence="1">
    <location>
        <begin position="110"/>
        <end position="129"/>
    </location>
</feature>
<evidence type="ECO:0000256" key="1">
    <source>
        <dbReference type="SAM" id="Phobius"/>
    </source>
</evidence>
<sequence>MENNGVRLTPEQARSALADTAQVRASTAALSATPWPTWFFVALTLYIALVPLAYAGLAADGGYWLLSRPAWAAVLVGTSAVYLGLFGVAAKRWRDRTGVALRFDVLPKKVVVPLLICLPVVLLGAGVMFRVTGWAGWPVLASLIGVATSVGFHLTFVRLHRMFA</sequence>
<keyword evidence="1" id="KW-1133">Transmembrane helix</keyword>
<keyword evidence="1" id="KW-0472">Membrane</keyword>
<protein>
    <recommendedName>
        <fullName evidence="4">Transmembrane protein</fullName>
    </recommendedName>
</protein>
<feature type="transmembrane region" description="Helical" evidence="1">
    <location>
        <begin position="135"/>
        <end position="157"/>
    </location>
</feature>
<keyword evidence="1" id="KW-0812">Transmembrane</keyword>
<feature type="transmembrane region" description="Helical" evidence="1">
    <location>
        <begin position="38"/>
        <end position="57"/>
    </location>
</feature>
<gene>
    <name evidence="2" type="ORF">AB0D95_07045</name>
</gene>
<organism evidence="2 3">
    <name type="scientific">Streptomyces chilikensis</name>
    <dbReference type="NCBI Taxonomy" id="1194079"/>
    <lineage>
        <taxon>Bacteria</taxon>
        <taxon>Bacillati</taxon>
        <taxon>Actinomycetota</taxon>
        <taxon>Actinomycetes</taxon>
        <taxon>Kitasatosporales</taxon>
        <taxon>Streptomycetaceae</taxon>
        <taxon>Streptomyces</taxon>
    </lineage>
</organism>
<feature type="transmembrane region" description="Helical" evidence="1">
    <location>
        <begin position="69"/>
        <end position="89"/>
    </location>
</feature>
<reference evidence="2 3" key="1">
    <citation type="submission" date="2024-06" db="EMBL/GenBank/DDBJ databases">
        <title>The Natural Products Discovery Center: Release of the First 8490 Sequenced Strains for Exploring Actinobacteria Biosynthetic Diversity.</title>
        <authorList>
            <person name="Kalkreuter E."/>
            <person name="Kautsar S.A."/>
            <person name="Yang D."/>
            <person name="Bader C.D."/>
            <person name="Teijaro C.N."/>
            <person name="Fluegel L."/>
            <person name="Davis C.M."/>
            <person name="Simpson J.R."/>
            <person name="Lauterbach L."/>
            <person name="Steele A.D."/>
            <person name="Gui C."/>
            <person name="Meng S."/>
            <person name="Li G."/>
            <person name="Viehrig K."/>
            <person name="Ye F."/>
            <person name="Su P."/>
            <person name="Kiefer A.F."/>
            <person name="Nichols A."/>
            <person name="Cepeda A.J."/>
            <person name="Yan W."/>
            <person name="Fan B."/>
            <person name="Jiang Y."/>
            <person name="Adhikari A."/>
            <person name="Zheng C.-J."/>
            <person name="Schuster L."/>
            <person name="Cowan T.M."/>
            <person name="Smanski M.J."/>
            <person name="Chevrette M.G."/>
            <person name="De Carvalho L.P.S."/>
            <person name="Shen B."/>
        </authorList>
    </citation>
    <scope>NUCLEOTIDE SEQUENCE [LARGE SCALE GENOMIC DNA]</scope>
    <source>
        <strain evidence="2 3">NPDC048117</strain>
    </source>
</reference>
<keyword evidence="3" id="KW-1185">Reference proteome</keyword>
<accession>A0ABV3ELG9</accession>
<evidence type="ECO:0000313" key="3">
    <source>
        <dbReference type="Proteomes" id="UP001551584"/>
    </source>
</evidence>
<dbReference type="Proteomes" id="UP001551584">
    <property type="component" value="Unassembled WGS sequence"/>
</dbReference>